<reference evidence="1 2" key="1">
    <citation type="submission" date="2023-01" db="EMBL/GenBank/DDBJ databases">
        <title>Genomes from the Australian National Cyanobacteria Reference Collection.</title>
        <authorList>
            <person name="Willis A."/>
            <person name="Lee E.M.F."/>
        </authorList>
    </citation>
    <scope>NUCLEOTIDE SEQUENCE [LARGE SCALE GENOMIC DNA]</scope>
    <source>
        <strain evidence="1 2">CS-549</strain>
    </source>
</reference>
<evidence type="ECO:0000313" key="1">
    <source>
        <dbReference type="EMBL" id="MDB9443734.1"/>
    </source>
</evidence>
<evidence type="ECO:0008006" key="3">
    <source>
        <dbReference type="Google" id="ProtNLM"/>
    </source>
</evidence>
<protein>
    <recommendedName>
        <fullName evidence="3">N-acetylmuramoyl-L-alanine amidase</fullName>
    </recommendedName>
</protein>
<sequence>MRFRHWATRVILIFLMLATLILAMFIGGARKQPNNTGISNPNPIIWNQYPQALYQSEKTAEKPPITLPKLPILSKSFVERKPKNQVITQYITTAAFAGYKPNLAAAKVHPSNYGERFTHDVNGVPVNNQPLIVLHETTNSASSAVNFFQNNNVDENVQASYHALITLDAEMLNVVTKVYIFSYSSPIKGENVNIS</sequence>
<proteinExistence type="predicted"/>
<accession>A0ABT4ZWT4</accession>
<keyword evidence="2" id="KW-1185">Reference proteome</keyword>
<gene>
    <name evidence="1" type="ORF">PN497_20615</name>
</gene>
<dbReference type="EMBL" id="JAQMTI010000262">
    <property type="protein sequence ID" value="MDB9443734.1"/>
    <property type="molecule type" value="Genomic_DNA"/>
</dbReference>
<evidence type="ECO:0000313" key="2">
    <source>
        <dbReference type="Proteomes" id="UP001211711"/>
    </source>
</evidence>
<dbReference type="InterPro" id="IPR036505">
    <property type="entry name" value="Amidase/PGRP_sf"/>
</dbReference>
<name>A0ABT4ZWT4_9CYAN</name>
<comment type="caution">
    <text evidence="1">The sequence shown here is derived from an EMBL/GenBank/DDBJ whole genome shotgun (WGS) entry which is preliminary data.</text>
</comment>
<dbReference type="SUPFAM" id="SSF55846">
    <property type="entry name" value="N-acetylmuramoyl-L-alanine amidase-like"/>
    <property type="match status" value="1"/>
</dbReference>
<organism evidence="1 2">
    <name type="scientific">Sphaerospermopsis kisseleviana CS-549</name>
    <dbReference type="NCBI Taxonomy" id="3021783"/>
    <lineage>
        <taxon>Bacteria</taxon>
        <taxon>Bacillati</taxon>
        <taxon>Cyanobacteriota</taxon>
        <taxon>Cyanophyceae</taxon>
        <taxon>Nostocales</taxon>
        <taxon>Aphanizomenonaceae</taxon>
        <taxon>Sphaerospermopsis</taxon>
        <taxon>Sphaerospermopsis kisseleviana</taxon>
    </lineage>
</organism>
<dbReference type="Proteomes" id="UP001211711">
    <property type="component" value="Unassembled WGS sequence"/>
</dbReference>